<evidence type="ECO:0000313" key="3">
    <source>
        <dbReference type="EMBL" id="SVD91424.1"/>
    </source>
</evidence>
<keyword evidence="1" id="KW-0472">Membrane</keyword>
<dbReference type="Pfam" id="PF00079">
    <property type="entry name" value="Serpin"/>
    <property type="match status" value="1"/>
</dbReference>
<keyword evidence="1" id="KW-1133">Transmembrane helix</keyword>
<protein>
    <recommendedName>
        <fullName evidence="2">Serpin domain-containing protein</fullName>
    </recommendedName>
</protein>
<proteinExistence type="predicted"/>
<reference evidence="3" key="1">
    <citation type="submission" date="2018-05" db="EMBL/GenBank/DDBJ databases">
        <authorList>
            <person name="Lanie J.A."/>
            <person name="Ng W.-L."/>
            <person name="Kazmierczak K.M."/>
            <person name="Andrzejewski T.M."/>
            <person name="Davidsen T.M."/>
            <person name="Wayne K.J."/>
            <person name="Tettelin H."/>
            <person name="Glass J.I."/>
            <person name="Rusch D."/>
            <person name="Podicherti R."/>
            <person name="Tsui H.-C.T."/>
            <person name="Winkler M.E."/>
        </authorList>
    </citation>
    <scope>NUCLEOTIDE SEQUENCE</scope>
</reference>
<evidence type="ECO:0000256" key="1">
    <source>
        <dbReference type="SAM" id="Phobius"/>
    </source>
</evidence>
<dbReference type="Gene3D" id="3.30.497.10">
    <property type="entry name" value="Antithrombin, subunit I, domain 2"/>
    <property type="match status" value="1"/>
</dbReference>
<dbReference type="AlphaFoldDB" id="A0A382Z7D5"/>
<dbReference type="InterPro" id="IPR036186">
    <property type="entry name" value="Serpin_sf"/>
</dbReference>
<keyword evidence="1" id="KW-0812">Transmembrane</keyword>
<dbReference type="InterPro" id="IPR042178">
    <property type="entry name" value="Serpin_sf_1"/>
</dbReference>
<dbReference type="EMBL" id="UINC01181638">
    <property type="protein sequence ID" value="SVD91424.1"/>
    <property type="molecule type" value="Genomic_DNA"/>
</dbReference>
<dbReference type="InterPro" id="IPR023796">
    <property type="entry name" value="Serpin_dom"/>
</dbReference>
<dbReference type="SUPFAM" id="SSF56574">
    <property type="entry name" value="Serpins"/>
    <property type="match status" value="1"/>
</dbReference>
<sequence length="39" mass="4362">VRLYQSLRSDAEGNFFYSPYSISLALAMTYAGARGETVR</sequence>
<feature type="domain" description="Serpin" evidence="2">
    <location>
        <begin position="1"/>
        <end position="37"/>
    </location>
</feature>
<feature type="non-terminal residue" evidence="3">
    <location>
        <position position="1"/>
    </location>
</feature>
<accession>A0A382Z7D5</accession>
<feature type="transmembrane region" description="Helical" evidence="1">
    <location>
        <begin position="15"/>
        <end position="33"/>
    </location>
</feature>
<organism evidence="3">
    <name type="scientific">marine metagenome</name>
    <dbReference type="NCBI Taxonomy" id="408172"/>
    <lineage>
        <taxon>unclassified sequences</taxon>
        <taxon>metagenomes</taxon>
        <taxon>ecological metagenomes</taxon>
    </lineage>
</organism>
<gene>
    <name evidence="3" type="ORF">METZ01_LOCUS444278</name>
</gene>
<name>A0A382Z7D5_9ZZZZ</name>
<evidence type="ECO:0000259" key="2">
    <source>
        <dbReference type="Pfam" id="PF00079"/>
    </source>
</evidence>